<keyword evidence="10" id="KW-0175">Coiled coil</keyword>
<evidence type="ECO:0000259" key="11">
    <source>
        <dbReference type="Pfam" id="PF02463"/>
    </source>
</evidence>
<dbReference type="GO" id="GO:0005524">
    <property type="term" value="F:ATP binding"/>
    <property type="evidence" value="ECO:0007669"/>
    <property type="project" value="UniProtKB-KW"/>
</dbReference>
<dbReference type="CDD" id="cd03241">
    <property type="entry name" value="ABC_RecN"/>
    <property type="match status" value="2"/>
</dbReference>
<dbReference type="GO" id="GO:0006281">
    <property type="term" value="P:DNA repair"/>
    <property type="evidence" value="ECO:0007669"/>
    <property type="project" value="UniProtKB-KW"/>
</dbReference>
<gene>
    <name evidence="12" type="ORF">AVDCRST_MAG89-3178</name>
</gene>
<comment type="similarity">
    <text evidence="2 9">Belongs to the RecN family.</text>
</comment>
<dbReference type="GO" id="GO:0006310">
    <property type="term" value="P:DNA recombination"/>
    <property type="evidence" value="ECO:0007669"/>
    <property type="project" value="InterPro"/>
</dbReference>
<keyword evidence="5 9" id="KW-0227">DNA damage</keyword>
<evidence type="ECO:0000256" key="1">
    <source>
        <dbReference type="ARBA" id="ARBA00003618"/>
    </source>
</evidence>
<feature type="domain" description="RecF/RecN/SMC N-terminal" evidence="11">
    <location>
        <begin position="1"/>
        <end position="508"/>
    </location>
</feature>
<dbReference type="GO" id="GO:0009432">
    <property type="term" value="P:SOS response"/>
    <property type="evidence" value="ECO:0007669"/>
    <property type="project" value="TreeGrafter"/>
</dbReference>
<dbReference type="FunFam" id="3.40.50.300:FF:000319">
    <property type="entry name" value="DNA repair protein RecN"/>
    <property type="match status" value="1"/>
</dbReference>
<evidence type="ECO:0000256" key="5">
    <source>
        <dbReference type="ARBA" id="ARBA00022763"/>
    </source>
</evidence>
<dbReference type="EMBL" id="CADCTV010000663">
    <property type="protein sequence ID" value="CAA9351962.1"/>
    <property type="molecule type" value="Genomic_DNA"/>
</dbReference>
<dbReference type="InterPro" id="IPR027417">
    <property type="entry name" value="P-loop_NTPase"/>
</dbReference>
<name>A0A6J4M8V4_9BACT</name>
<evidence type="ECO:0000256" key="10">
    <source>
        <dbReference type="SAM" id="Coils"/>
    </source>
</evidence>
<protein>
    <recommendedName>
        <fullName evidence="3 9">DNA repair protein RecN</fullName>
    </recommendedName>
    <alternativeName>
        <fullName evidence="8 9">Recombination protein N</fullName>
    </alternativeName>
</protein>
<dbReference type="InterPro" id="IPR003395">
    <property type="entry name" value="RecF/RecN/SMC_N"/>
</dbReference>
<evidence type="ECO:0000256" key="7">
    <source>
        <dbReference type="ARBA" id="ARBA00023204"/>
    </source>
</evidence>
<evidence type="ECO:0000256" key="2">
    <source>
        <dbReference type="ARBA" id="ARBA00009441"/>
    </source>
</evidence>
<comment type="function">
    <text evidence="1 9">May be involved in recombinational repair of damaged DNA.</text>
</comment>
<dbReference type="NCBIfam" id="TIGR00634">
    <property type="entry name" value="recN"/>
    <property type="match status" value="1"/>
</dbReference>
<evidence type="ECO:0000256" key="6">
    <source>
        <dbReference type="ARBA" id="ARBA00022840"/>
    </source>
</evidence>
<sequence length="558" mass="60882">MLSELRIRNFALIDRLSVRLGPGLNVLTGETGAGKSIIVGALSLLLGERASADVVRAGEDRASVEGVFDVAARDDVARILDERGIDPDEDGVLVLKREVAAAGRNRAWVNGSPTTAAVLGELGRALVDLHGQHEHQTLLKRDEQRAILDAYGGHGDLLSAVREAHREAVRLRRDITELDTRRRDAAQRADFLRFQADEIEAASLKAGEEEEMEDEARRLSHSEELQALSGGLADAVSGSERALLHEVGSLRRQIDSLVRIDPAQEDVRELYDTVYYSLQELGERMERYSATIEHDPRRLEEIRRRQDLVFRLKSKYGQTLDEVMEVGRRARAELDLVESAEWELGGLKKKLAAAEEALAAAADSLSAARGAAMERLSAEVSAVLPELGMSNGAVFRAERVPLAQAGAFGAEEVEFRVSLNRGLEPKALSHVASGGEMSRIMLALKTILARLDSVPTLVFDEVDAGIGGRVGLQVGDKMREVAGTHQVFAITHLPQIASRAHVHLLVRKGERDGRTTTEVTPLESADRVQEIARMLGGDPESAVSLEHARELLERGVGV</sequence>
<accession>A0A6J4M8V4</accession>
<evidence type="ECO:0000313" key="12">
    <source>
        <dbReference type="EMBL" id="CAA9351962.1"/>
    </source>
</evidence>
<dbReference type="PANTHER" id="PTHR11059">
    <property type="entry name" value="DNA REPAIR PROTEIN RECN"/>
    <property type="match status" value="1"/>
</dbReference>
<dbReference type="Pfam" id="PF02463">
    <property type="entry name" value="SMC_N"/>
    <property type="match status" value="1"/>
</dbReference>
<dbReference type="GO" id="GO:0043590">
    <property type="term" value="C:bacterial nucleoid"/>
    <property type="evidence" value="ECO:0007669"/>
    <property type="project" value="TreeGrafter"/>
</dbReference>
<evidence type="ECO:0000256" key="9">
    <source>
        <dbReference type="PIRNR" id="PIRNR003128"/>
    </source>
</evidence>
<dbReference type="PANTHER" id="PTHR11059:SF0">
    <property type="entry name" value="DNA REPAIR PROTEIN RECN"/>
    <property type="match status" value="1"/>
</dbReference>
<evidence type="ECO:0000256" key="4">
    <source>
        <dbReference type="ARBA" id="ARBA00022741"/>
    </source>
</evidence>
<proteinExistence type="inferred from homology"/>
<feature type="coiled-coil region" evidence="10">
    <location>
        <begin position="337"/>
        <end position="364"/>
    </location>
</feature>
<dbReference type="AlphaFoldDB" id="A0A6J4M8V4"/>
<evidence type="ECO:0000256" key="3">
    <source>
        <dbReference type="ARBA" id="ARBA00021315"/>
    </source>
</evidence>
<dbReference type="SUPFAM" id="SSF52540">
    <property type="entry name" value="P-loop containing nucleoside triphosphate hydrolases"/>
    <property type="match status" value="2"/>
</dbReference>
<keyword evidence="6" id="KW-0067">ATP-binding</keyword>
<evidence type="ECO:0000256" key="8">
    <source>
        <dbReference type="ARBA" id="ARBA00033408"/>
    </source>
</evidence>
<reference evidence="12" key="1">
    <citation type="submission" date="2020-02" db="EMBL/GenBank/DDBJ databases">
        <authorList>
            <person name="Meier V. D."/>
        </authorList>
    </citation>
    <scope>NUCLEOTIDE SEQUENCE</scope>
    <source>
        <strain evidence="12">AVDCRST_MAG89</strain>
    </source>
</reference>
<keyword evidence="7 9" id="KW-0234">DNA repair</keyword>
<dbReference type="PIRSF" id="PIRSF003128">
    <property type="entry name" value="RecN"/>
    <property type="match status" value="1"/>
</dbReference>
<dbReference type="Gene3D" id="3.40.50.300">
    <property type="entry name" value="P-loop containing nucleotide triphosphate hydrolases"/>
    <property type="match status" value="2"/>
</dbReference>
<dbReference type="InterPro" id="IPR004604">
    <property type="entry name" value="DNA_recomb/repair_RecN"/>
</dbReference>
<organism evidence="12">
    <name type="scientific">uncultured Gemmatimonadota bacterium</name>
    <dbReference type="NCBI Taxonomy" id="203437"/>
    <lineage>
        <taxon>Bacteria</taxon>
        <taxon>Pseudomonadati</taxon>
        <taxon>Gemmatimonadota</taxon>
        <taxon>environmental samples</taxon>
    </lineage>
</organism>
<keyword evidence="4" id="KW-0547">Nucleotide-binding</keyword>